<evidence type="ECO:0000256" key="7">
    <source>
        <dbReference type="ARBA" id="ARBA00022982"/>
    </source>
</evidence>
<organism evidence="16 17">
    <name type="scientific">Halovibrio salipaludis</name>
    <dbReference type="NCBI Taxonomy" id="2032626"/>
    <lineage>
        <taxon>Bacteria</taxon>
        <taxon>Pseudomonadati</taxon>
        <taxon>Pseudomonadota</taxon>
        <taxon>Gammaproteobacteria</taxon>
        <taxon>Oceanospirillales</taxon>
        <taxon>Halomonadaceae</taxon>
        <taxon>Halovibrio</taxon>
    </lineage>
</organism>
<feature type="topological domain" description="Cytoplasmic" evidence="14">
    <location>
        <begin position="160"/>
        <end position="169"/>
    </location>
</feature>
<keyword evidence="10 14" id="KW-0472">Membrane</keyword>
<dbReference type="EMBL" id="NSKD01000001">
    <property type="protein sequence ID" value="PAU82236.1"/>
    <property type="molecule type" value="Genomic_DNA"/>
</dbReference>
<gene>
    <name evidence="14" type="primary">dsbB</name>
    <name evidence="16" type="ORF">CK501_03580</name>
</gene>
<evidence type="ECO:0000256" key="13">
    <source>
        <dbReference type="ARBA" id="ARBA00023284"/>
    </source>
</evidence>
<evidence type="ECO:0000256" key="3">
    <source>
        <dbReference type="ARBA" id="ARBA00022448"/>
    </source>
</evidence>
<keyword evidence="6 14" id="KW-0812">Transmembrane</keyword>
<evidence type="ECO:0000256" key="12">
    <source>
        <dbReference type="ARBA" id="ARBA00023186"/>
    </source>
</evidence>
<keyword evidence="8 14" id="KW-1133">Transmembrane helix</keyword>
<dbReference type="GO" id="GO:0005886">
    <property type="term" value="C:plasma membrane"/>
    <property type="evidence" value="ECO:0007669"/>
    <property type="project" value="UniProtKB-SubCell"/>
</dbReference>
<dbReference type="InterPro" id="IPR023380">
    <property type="entry name" value="DsbB-like_sf"/>
</dbReference>
<keyword evidence="13 14" id="KW-0676">Redox-active center</keyword>
<evidence type="ECO:0000256" key="5">
    <source>
        <dbReference type="ARBA" id="ARBA00022519"/>
    </source>
</evidence>
<accession>A0A2A2F9X2</accession>
<keyword evidence="9 14" id="KW-0560">Oxidoreductase</keyword>
<comment type="caution">
    <text evidence="16">The sequence shown here is derived from an EMBL/GenBank/DDBJ whole genome shotgun (WGS) entry which is preliminary data.</text>
</comment>
<evidence type="ECO:0000256" key="14">
    <source>
        <dbReference type="HAMAP-Rule" id="MF_00286"/>
    </source>
</evidence>
<keyword evidence="11 14" id="KW-1015">Disulfide bond</keyword>
<feature type="topological domain" description="Cytoplasmic" evidence="14">
    <location>
        <begin position="1"/>
        <end position="7"/>
    </location>
</feature>
<dbReference type="RefSeq" id="WP_095616331.1">
    <property type="nucleotide sequence ID" value="NZ_NSKD01000001.1"/>
</dbReference>
<dbReference type="InterPro" id="IPR022920">
    <property type="entry name" value="Disulphide_bond_form_DsbB"/>
</dbReference>
<evidence type="ECO:0000256" key="4">
    <source>
        <dbReference type="ARBA" id="ARBA00022475"/>
    </source>
</evidence>
<dbReference type="OrthoDB" id="3711263at2"/>
<feature type="disulfide bond" description="Redox-active" evidence="14">
    <location>
        <begin position="34"/>
        <end position="37"/>
    </location>
</feature>
<name>A0A2A2F9X2_9GAMM</name>
<evidence type="ECO:0000313" key="17">
    <source>
        <dbReference type="Proteomes" id="UP000218896"/>
    </source>
</evidence>
<comment type="similarity">
    <text evidence="2 14">Belongs to the DsbB family.</text>
</comment>
<evidence type="ECO:0000256" key="2">
    <source>
        <dbReference type="ARBA" id="ARBA00008823"/>
    </source>
</evidence>
<dbReference type="SUPFAM" id="SSF158442">
    <property type="entry name" value="DsbB-like"/>
    <property type="match status" value="1"/>
</dbReference>
<evidence type="ECO:0000256" key="10">
    <source>
        <dbReference type="ARBA" id="ARBA00023136"/>
    </source>
</evidence>
<keyword evidence="5" id="KW-0997">Cell inner membrane</keyword>
<keyword evidence="17" id="KW-1185">Reference proteome</keyword>
<evidence type="ECO:0000256" key="8">
    <source>
        <dbReference type="ARBA" id="ARBA00022989"/>
    </source>
</evidence>
<feature type="transmembrane region" description="Helical" evidence="15">
    <location>
        <begin position="69"/>
        <end position="87"/>
    </location>
</feature>
<reference evidence="16 17" key="1">
    <citation type="submission" date="2017-08" db="EMBL/GenBank/DDBJ databases">
        <title>Halovibrio sewagensis sp. nov., isolated from wastewater of high salinity.</title>
        <authorList>
            <person name="Dong X."/>
            <person name="Zhang G."/>
        </authorList>
    </citation>
    <scope>NUCLEOTIDE SEQUENCE [LARGE SCALE GENOMIC DNA]</scope>
    <source>
        <strain evidence="16 17">YL5-2</strain>
    </source>
</reference>
<proteinExistence type="inferred from homology"/>
<protein>
    <recommendedName>
        <fullName evidence="14">Disulfide bond formation protein B</fullName>
    </recommendedName>
    <alternativeName>
        <fullName evidence="14">Disulfide oxidoreductase</fullName>
    </alternativeName>
</protein>
<evidence type="ECO:0000256" key="9">
    <source>
        <dbReference type="ARBA" id="ARBA00023002"/>
    </source>
</evidence>
<dbReference type="InterPro" id="IPR003752">
    <property type="entry name" value="DiS_bond_form_DsbB/BdbC"/>
</dbReference>
<feature type="transmembrane region" description="Helical" evidence="15">
    <location>
        <begin position="140"/>
        <end position="159"/>
    </location>
</feature>
<dbReference type="HAMAP" id="MF_00286">
    <property type="entry name" value="DsbB"/>
    <property type="match status" value="1"/>
</dbReference>
<dbReference type="Pfam" id="PF02600">
    <property type="entry name" value="DsbB"/>
    <property type="match status" value="1"/>
</dbReference>
<dbReference type="Gene3D" id="1.20.1550.10">
    <property type="entry name" value="DsbB-like"/>
    <property type="match status" value="1"/>
</dbReference>
<dbReference type="AlphaFoldDB" id="A0A2A2F9X2"/>
<dbReference type="GO" id="GO:0015035">
    <property type="term" value="F:protein-disulfide reductase activity"/>
    <property type="evidence" value="ECO:0007669"/>
    <property type="project" value="UniProtKB-UniRule"/>
</dbReference>
<dbReference type="PANTHER" id="PTHR36570">
    <property type="entry name" value="DISULFIDE BOND FORMATION PROTEIN B"/>
    <property type="match status" value="1"/>
</dbReference>
<evidence type="ECO:0000256" key="6">
    <source>
        <dbReference type="ARBA" id="ARBA00022692"/>
    </source>
</evidence>
<dbReference type="InterPro" id="IPR050183">
    <property type="entry name" value="DsbB"/>
</dbReference>
<evidence type="ECO:0000256" key="1">
    <source>
        <dbReference type="ARBA" id="ARBA00004429"/>
    </source>
</evidence>
<dbReference type="GO" id="GO:0006457">
    <property type="term" value="P:protein folding"/>
    <property type="evidence" value="ECO:0007669"/>
    <property type="project" value="InterPro"/>
</dbReference>
<keyword evidence="3 14" id="KW-0813">Transport</keyword>
<evidence type="ECO:0000256" key="11">
    <source>
        <dbReference type="ARBA" id="ARBA00023157"/>
    </source>
</evidence>
<feature type="topological domain" description="Periplasmic" evidence="14">
    <location>
        <begin position="25"/>
        <end position="42"/>
    </location>
</feature>
<feature type="topological domain" description="Cytoplasmic" evidence="14">
    <location>
        <begin position="60"/>
        <end position="65"/>
    </location>
</feature>
<evidence type="ECO:0000256" key="15">
    <source>
        <dbReference type="SAM" id="Phobius"/>
    </source>
</evidence>
<dbReference type="Proteomes" id="UP000218896">
    <property type="component" value="Unassembled WGS sequence"/>
</dbReference>
<keyword evidence="4 14" id="KW-1003">Cell membrane</keyword>
<dbReference type="GO" id="GO:0009055">
    <property type="term" value="F:electron transfer activity"/>
    <property type="evidence" value="ECO:0007669"/>
    <property type="project" value="UniProtKB-UniRule"/>
</dbReference>
<comment type="caution">
    <text evidence="14">Lacks conserved residue(s) required for the propagation of feature annotation.</text>
</comment>
<keyword evidence="7 14" id="KW-0249">Electron transport</keyword>
<feature type="transmembrane region" description="Helical" evidence="15">
    <location>
        <begin position="38"/>
        <end position="57"/>
    </location>
</feature>
<dbReference type="PANTHER" id="PTHR36570:SF3">
    <property type="entry name" value="DISULFIDE BOND FORMATION PROTEIN B"/>
    <property type="match status" value="1"/>
</dbReference>
<keyword evidence="12 14" id="KW-0143">Chaperone</keyword>
<comment type="subcellular location">
    <subcellularLocation>
        <location evidence="1">Cell inner membrane</location>
        <topology evidence="1">Multi-pass membrane protein</topology>
    </subcellularLocation>
    <subcellularLocation>
        <location evidence="14">Cell membrane</location>
        <topology evidence="14">Multi-pass membrane protein</topology>
    </subcellularLocation>
</comment>
<sequence length="169" mass="17756">MRFNRIVFTLIALACVAVLGVALYMEHVMGLEPCPLCMLQRMAFVGVGVVALLAALIGPSGPGVRLGGGLMVVPALAGLGLAGRQLWLQSLPADQVPPCGPGYDYLRETFPLTEVVRMALEGDGSCAEIQWQFLGLSIPGWSFVLFALAALAGVGLLVVGKGRRHGLLD</sequence>
<evidence type="ECO:0000313" key="16">
    <source>
        <dbReference type="EMBL" id="PAU82236.1"/>
    </source>
</evidence>
<comment type="function">
    <text evidence="14">Required for disulfide bond formation in some periplasmic proteins. Acts by oxidizing the DsbA protein.</text>
</comment>